<proteinExistence type="predicted"/>
<keyword evidence="1" id="KW-0732">Signal</keyword>
<dbReference type="Proteomes" id="UP000183832">
    <property type="component" value="Unassembled WGS sequence"/>
</dbReference>
<dbReference type="EMBL" id="CVRI01000036">
    <property type="protein sequence ID" value="CRK92979.1"/>
    <property type="molecule type" value="Genomic_DNA"/>
</dbReference>
<reference evidence="2 3" key="1">
    <citation type="submission" date="2015-04" db="EMBL/GenBank/DDBJ databases">
        <authorList>
            <person name="Syromyatnikov M.Y."/>
            <person name="Popov V.N."/>
        </authorList>
    </citation>
    <scope>NUCLEOTIDE SEQUENCE [LARGE SCALE GENOMIC DNA]</scope>
</reference>
<evidence type="ECO:0000313" key="2">
    <source>
        <dbReference type="EMBL" id="CRK92979.1"/>
    </source>
</evidence>
<gene>
    <name evidence="2" type="ORF">CLUMA_CG006683</name>
</gene>
<sequence>MSVLFLGFQFSFFLFFTLMIKTSVTGTSSSISSSNNDYLNILNNDIFVYFLRLKDHFEENSLLILFAQVKLENNHLVFKDLNMSRKSLHNELHSHRQMTHQQLR</sequence>
<evidence type="ECO:0000313" key="3">
    <source>
        <dbReference type="Proteomes" id="UP000183832"/>
    </source>
</evidence>
<accession>A0A1J1HYE4</accession>
<keyword evidence="3" id="KW-1185">Reference proteome</keyword>
<name>A0A1J1HYE4_9DIPT</name>
<organism evidence="2 3">
    <name type="scientific">Clunio marinus</name>
    <dbReference type="NCBI Taxonomy" id="568069"/>
    <lineage>
        <taxon>Eukaryota</taxon>
        <taxon>Metazoa</taxon>
        <taxon>Ecdysozoa</taxon>
        <taxon>Arthropoda</taxon>
        <taxon>Hexapoda</taxon>
        <taxon>Insecta</taxon>
        <taxon>Pterygota</taxon>
        <taxon>Neoptera</taxon>
        <taxon>Endopterygota</taxon>
        <taxon>Diptera</taxon>
        <taxon>Nematocera</taxon>
        <taxon>Chironomoidea</taxon>
        <taxon>Chironomidae</taxon>
        <taxon>Clunio</taxon>
    </lineage>
</organism>
<dbReference type="AlphaFoldDB" id="A0A1J1HYE4"/>
<feature type="signal peptide" evidence="1">
    <location>
        <begin position="1"/>
        <end position="26"/>
    </location>
</feature>
<feature type="chain" id="PRO_5013334921" evidence="1">
    <location>
        <begin position="27"/>
        <end position="104"/>
    </location>
</feature>
<protein>
    <submittedName>
        <fullName evidence="2">CLUMA_CG006683, isoform A</fullName>
    </submittedName>
</protein>
<evidence type="ECO:0000256" key="1">
    <source>
        <dbReference type="SAM" id="SignalP"/>
    </source>
</evidence>